<sequence length="106" mass="11161">LLAIWNSGNEQGAKQGQKNLVRKALEDDDGDVDAAVAKHQEVARQFIQGAPRGGGGTRHESGLTKKQREALGSAVATEMARTGGPPTKDRMNEIATELGINPSDLG</sequence>
<dbReference type="AlphaFoldDB" id="A0A0F9AAT8"/>
<feature type="region of interest" description="Disordered" evidence="1">
    <location>
        <begin position="48"/>
        <end position="106"/>
    </location>
</feature>
<dbReference type="EMBL" id="LAZR01055784">
    <property type="protein sequence ID" value="KKK75609.1"/>
    <property type="molecule type" value="Genomic_DNA"/>
</dbReference>
<name>A0A0F9AAT8_9ZZZZ</name>
<accession>A0A0F9AAT8</accession>
<evidence type="ECO:0000313" key="2">
    <source>
        <dbReference type="EMBL" id="KKK75609.1"/>
    </source>
</evidence>
<proteinExistence type="predicted"/>
<feature type="non-terminal residue" evidence="2">
    <location>
        <position position="1"/>
    </location>
</feature>
<feature type="compositionally biased region" description="Basic and acidic residues" evidence="1">
    <location>
        <begin position="57"/>
        <end position="69"/>
    </location>
</feature>
<protein>
    <submittedName>
        <fullName evidence="2">Uncharacterized protein</fullName>
    </submittedName>
</protein>
<gene>
    <name evidence="2" type="ORF">LCGC14_2871990</name>
</gene>
<evidence type="ECO:0000256" key="1">
    <source>
        <dbReference type="SAM" id="MobiDB-lite"/>
    </source>
</evidence>
<comment type="caution">
    <text evidence="2">The sequence shown here is derived from an EMBL/GenBank/DDBJ whole genome shotgun (WGS) entry which is preliminary data.</text>
</comment>
<reference evidence="2" key="1">
    <citation type="journal article" date="2015" name="Nature">
        <title>Complex archaea that bridge the gap between prokaryotes and eukaryotes.</title>
        <authorList>
            <person name="Spang A."/>
            <person name="Saw J.H."/>
            <person name="Jorgensen S.L."/>
            <person name="Zaremba-Niedzwiedzka K."/>
            <person name="Martijn J."/>
            <person name="Lind A.E."/>
            <person name="van Eijk R."/>
            <person name="Schleper C."/>
            <person name="Guy L."/>
            <person name="Ettema T.J."/>
        </authorList>
    </citation>
    <scope>NUCLEOTIDE SEQUENCE</scope>
</reference>
<organism evidence="2">
    <name type="scientific">marine sediment metagenome</name>
    <dbReference type="NCBI Taxonomy" id="412755"/>
    <lineage>
        <taxon>unclassified sequences</taxon>
        <taxon>metagenomes</taxon>
        <taxon>ecological metagenomes</taxon>
    </lineage>
</organism>